<dbReference type="Proteomes" id="UP001061958">
    <property type="component" value="Unassembled WGS sequence"/>
</dbReference>
<evidence type="ECO:0000259" key="4">
    <source>
        <dbReference type="Pfam" id="PF22725"/>
    </source>
</evidence>
<dbReference type="Pfam" id="PF22725">
    <property type="entry name" value="GFO_IDH_MocA_C3"/>
    <property type="match status" value="1"/>
</dbReference>
<dbReference type="Gene3D" id="3.40.50.720">
    <property type="entry name" value="NAD(P)-binding Rossmann-like Domain"/>
    <property type="match status" value="1"/>
</dbReference>
<dbReference type="EMBL" id="BQMJ01000034">
    <property type="protein sequence ID" value="GJQ12571.1"/>
    <property type="molecule type" value="Genomic_DNA"/>
</dbReference>
<evidence type="ECO:0000313" key="7">
    <source>
        <dbReference type="Proteomes" id="UP001061958"/>
    </source>
</evidence>
<dbReference type="GO" id="GO:0016491">
    <property type="term" value="F:oxidoreductase activity"/>
    <property type="evidence" value="ECO:0007669"/>
    <property type="project" value="UniProtKB-KW"/>
</dbReference>
<dbReference type="InterPro" id="IPR030827">
    <property type="entry name" value="Myo_inos_IolG"/>
</dbReference>
<feature type="domain" description="GFO/IDH/MocA-like oxidoreductase" evidence="4">
    <location>
        <begin position="203"/>
        <end position="322"/>
    </location>
</feature>
<evidence type="ECO:0000259" key="3">
    <source>
        <dbReference type="Pfam" id="PF01408"/>
    </source>
</evidence>
<dbReference type="AlphaFoldDB" id="A0A9C7PXQ7"/>
<dbReference type="Pfam" id="PF01408">
    <property type="entry name" value="GFO_IDH_MocA"/>
    <property type="match status" value="1"/>
</dbReference>
<comment type="similarity">
    <text evidence="1">Belongs to the Gfo/Idh/MocA family.</text>
</comment>
<dbReference type="OrthoDB" id="64915at2759"/>
<sequence>MACNFVVIEHCHQTCLFVQPGVLRYNNSIFISRYKGTLYEKRSSGCNQKAVRYPVCSSTHHSTSSRPVDPHNTISSLGIGVVGCGRIGRIHAKTLSQEVGVKLIGVADPVESVGRQLADACQTRWFSDYREMLQDPQLQAVVIGSPTRFHAEQLKYAAKAGKDIFCEKPISNDLAVIDDCLQVVEKENVRLFIGFQRRFDTNFRAIKAQVEDGCIGELRMFHIHSRDPAPPPAEYLANSGGIFLDMTSHDFDMARFITGSEIEQVFVSGNAFDDEAKQAKDLDTVIIHLRMKNGSMGTIDNSRRCSYGYDQRIEVFGSKGSLLGNNISPNQVIWSNEQGLHQSRPHSFFMDRYEKAYIHIMQAFLEMLRKGTPSPVNGKDGRAPVVAALAAAQSWKENRPIALAEILQMAQR</sequence>
<gene>
    <name evidence="5" type="ORF">GpartN1_g4181.t1</name>
    <name evidence="6" type="ORF">GpartN1_g4362.t1</name>
</gene>
<evidence type="ECO:0000313" key="5">
    <source>
        <dbReference type="EMBL" id="GJQ12390.1"/>
    </source>
</evidence>
<dbReference type="EMBL" id="BQMJ01000033">
    <property type="protein sequence ID" value="GJQ12390.1"/>
    <property type="molecule type" value="Genomic_DNA"/>
</dbReference>
<accession>A0A9C7PXQ7</accession>
<dbReference type="InterPro" id="IPR055170">
    <property type="entry name" value="GFO_IDH_MocA-like_dom"/>
</dbReference>
<dbReference type="PANTHER" id="PTHR42840:SF3">
    <property type="entry name" value="BINDING ROSSMANN FOLD OXIDOREDUCTASE, PUTATIVE (AFU_ORTHOLOGUE AFUA_2G10240)-RELATED"/>
    <property type="match status" value="1"/>
</dbReference>
<comment type="caution">
    <text evidence="5">The sequence shown here is derived from an EMBL/GenBank/DDBJ whole genome shotgun (WGS) entry which is preliminary data.</text>
</comment>
<evidence type="ECO:0008006" key="8">
    <source>
        <dbReference type="Google" id="ProtNLM"/>
    </source>
</evidence>
<organism evidence="5 7">
    <name type="scientific">Galdieria partita</name>
    <dbReference type="NCBI Taxonomy" id="83374"/>
    <lineage>
        <taxon>Eukaryota</taxon>
        <taxon>Rhodophyta</taxon>
        <taxon>Bangiophyceae</taxon>
        <taxon>Galdieriales</taxon>
        <taxon>Galdieriaceae</taxon>
        <taxon>Galdieria</taxon>
    </lineage>
</organism>
<keyword evidence="2" id="KW-0560">Oxidoreductase</keyword>
<feature type="domain" description="Gfo/Idh/MocA-like oxidoreductase N-terminal" evidence="3">
    <location>
        <begin position="78"/>
        <end position="195"/>
    </location>
</feature>
<protein>
    <recommendedName>
        <fullName evidence="8">Inositol 2-dehydrogenase</fullName>
    </recommendedName>
</protein>
<reference evidence="5" key="1">
    <citation type="journal article" date="2022" name="Proc. Natl. Acad. Sci. U.S.A.">
        <title>Life cycle and functional genomics of the unicellular red alga Galdieria for elucidating algal and plant evolution and industrial use.</title>
        <authorList>
            <person name="Hirooka S."/>
            <person name="Itabashi T."/>
            <person name="Ichinose T.M."/>
            <person name="Onuma R."/>
            <person name="Fujiwara T."/>
            <person name="Yamashita S."/>
            <person name="Jong L.W."/>
            <person name="Tomita R."/>
            <person name="Iwane A.H."/>
            <person name="Miyagishima S.Y."/>
        </authorList>
    </citation>
    <scope>NUCLEOTIDE SEQUENCE</scope>
    <source>
        <strain evidence="5">NBRC 102759</strain>
    </source>
</reference>
<dbReference type="SUPFAM" id="SSF51735">
    <property type="entry name" value="NAD(P)-binding Rossmann-fold domains"/>
    <property type="match status" value="1"/>
</dbReference>
<evidence type="ECO:0000313" key="6">
    <source>
        <dbReference type="EMBL" id="GJQ12571.1"/>
    </source>
</evidence>
<evidence type="ECO:0000256" key="1">
    <source>
        <dbReference type="ARBA" id="ARBA00010928"/>
    </source>
</evidence>
<dbReference type="PANTHER" id="PTHR42840">
    <property type="entry name" value="NAD(P)-BINDING ROSSMANN-FOLD SUPERFAMILY PROTEIN-RELATED"/>
    <property type="match status" value="1"/>
</dbReference>
<dbReference type="InterPro" id="IPR000683">
    <property type="entry name" value="Gfo/Idh/MocA-like_OxRdtase_N"/>
</dbReference>
<keyword evidence="7" id="KW-1185">Reference proteome</keyword>
<dbReference type="Gene3D" id="3.30.360.10">
    <property type="entry name" value="Dihydrodipicolinate Reductase, domain 2"/>
    <property type="match status" value="1"/>
</dbReference>
<reference evidence="5" key="2">
    <citation type="submission" date="2022-01" db="EMBL/GenBank/DDBJ databases">
        <authorList>
            <person name="Hirooka S."/>
            <person name="Miyagishima S.Y."/>
        </authorList>
    </citation>
    <scope>NUCLEOTIDE SEQUENCE</scope>
    <source>
        <strain evidence="5">NBRC 102759</strain>
    </source>
</reference>
<dbReference type="InterPro" id="IPR036291">
    <property type="entry name" value="NAD(P)-bd_dom_sf"/>
</dbReference>
<dbReference type="NCBIfam" id="TIGR04380">
    <property type="entry name" value="myo_inos_iolG"/>
    <property type="match status" value="1"/>
</dbReference>
<evidence type="ECO:0000256" key="2">
    <source>
        <dbReference type="ARBA" id="ARBA00023002"/>
    </source>
</evidence>
<dbReference type="GO" id="GO:0000166">
    <property type="term" value="F:nucleotide binding"/>
    <property type="evidence" value="ECO:0007669"/>
    <property type="project" value="InterPro"/>
</dbReference>
<name>A0A9C7PXQ7_9RHOD</name>
<dbReference type="SUPFAM" id="SSF55347">
    <property type="entry name" value="Glyceraldehyde-3-phosphate dehydrogenase-like, C-terminal domain"/>
    <property type="match status" value="1"/>
</dbReference>
<proteinExistence type="inferred from homology"/>